<gene>
    <name evidence="1" type="ORF">CGS58_13165</name>
</gene>
<accession>A0A2A7AMD5</accession>
<dbReference type="EMBL" id="NMTY01000032">
    <property type="protein sequence ID" value="PDX80168.1"/>
    <property type="molecule type" value="Genomic_DNA"/>
</dbReference>
<evidence type="ECO:0008006" key="3">
    <source>
        <dbReference type="Google" id="ProtNLM"/>
    </source>
</evidence>
<evidence type="ECO:0000313" key="1">
    <source>
        <dbReference type="EMBL" id="PDX80168.1"/>
    </source>
</evidence>
<comment type="caution">
    <text evidence="1">The sequence shown here is derived from an EMBL/GenBank/DDBJ whole genome shotgun (WGS) entry which is preliminary data.</text>
</comment>
<dbReference type="Proteomes" id="UP000220005">
    <property type="component" value="Unassembled WGS sequence"/>
</dbReference>
<proteinExistence type="predicted"/>
<sequence>MAKIRTDGVDKYLKKLEKLNKNTDDVCKAGVFAGAKVMGNKIVAAIDKIPIHNPPPGKEQFHANPNAEKLLEGLTPAQAEDLKKGFGIATFNHDGLAWNTKTGFNGYNRIKTKKYPNGQPNAMIARSLESGTSIRKKTPFVAPTVRAGRKETEKAMEKAVDEKVKEIMNE</sequence>
<dbReference type="AlphaFoldDB" id="A0A2A7AMD5"/>
<reference evidence="1 2" key="1">
    <citation type="journal article" date="2017" name="Front. Microbiol.">
        <title>New Insights into the Diversity of the Genus Faecalibacterium.</title>
        <authorList>
            <person name="Benevides L."/>
            <person name="Burman S."/>
            <person name="Martin R."/>
            <person name="Robert V."/>
            <person name="Thomas M."/>
            <person name="Miquel S."/>
            <person name="Chain F."/>
            <person name="Sokol H."/>
            <person name="Bermudez-Humaran L.G."/>
            <person name="Morrison M."/>
            <person name="Langella P."/>
            <person name="Azevedo V.A."/>
            <person name="Chatel J.M."/>
            <person name="Soares S."/>
        </authorList>
    </citation>
    <scope>NUCLEOTIDE SEQUENCE [LARGE SCALE GENOMIC DNA]</scope>
    <source>
        <strain evidence="1 2">CNCM I 4575</strain>
    </source>
</reference>
<evidence type="ECO:0000313" key="2">
    <source>
        <dbReference type="Proteomes" id="UP000220005"/>
    </source>
</evidence>
<dbReference type="RefSeq" id="WP_097840169.1">
    <property type="nucleotide sequence ID" value="NZ_NMTY01000032.1"/>
</dbReference>
<protein>
    <recommendedName>
        <fullName evidence="3">Phage protein, HK97 gp10 family</fullName>
    </recommendedName>
</protein>
<organism evidence="1 2">
    <name type="scientific">Faecalibacterium prausnitzii</name>
    <dbReference type="NCBI Taxonomy" id="853"/>
    <lineage>
        <taxon>Bacteria</taxon>
        <taxon>Bacillati</taxon>
        <taxon>Bacillota</taxon>
        <taxon>Clostridia</taxon>
        <taxon>Eubacteriales</taxon>
        <taxon>Oscillospiraceae</taxon>
        <taxon>Faecalibacterium</taxon>
    </lineage>
</organism>
<name>A0A2A7AMD5_9FIRM</name>